<name>A0A4Q6XRI4_9SPHN</name>
<dbReference type="PANTHER" id="PTHR43265">
    <property type="entry name" value="ESTERASE ESTD"/>
    <property type="match status" value="1"/>
</dbReference>
<evidence type="ECO:0000259" key="1">
    <source>
        <dbReference type="Pfam" id="PF00326"/>
    </source>
</evidence>
<dbReference type="PANTHER" id="PTHR43265:SF1">
    <property type="entry name" value="ESTERASE ESTD"/>
    <property type="match status" value="1"/>
</dbReference>
<sequence>MDPQVILAQFGSPWFRYFFQYYPAPNLRVIKVPVLAMNGSLDQQVLPTENLAAIKAALKDDRDVTIVELPGLNHLFQTAKTGAPGEYADIQQTVAPVALERMASWINARFGRRSAQQGTVP</sequence>
<dbReference type="RefSeq" id="WP_130160487.1">
    <property type="nucleotide sequence ID" value="NZ_SGIS01000089.1"/>
</dbReference>
<dbReference type="SUPFAM" id="SSF53474">
    <property type="entry name" value="alpha/beta-Hydrolases"/>
    <property type="match status" value="1"/>
</dbReference>
<accession>A0A4Q6XRI4</accession>
<dbReference type="Gene3D" id="3.40.50.1820">
    <property type="entry name" value="alpha/beta hydrolase"/>
    <property type="match status" value="1"/>
</dbReference>
<dbReference type="InterPro" id="IPR053145">
    <property type="entry name" value="AB_hydrolase_Est10"/>
</dbReference>
<keyword evidence="3" id="KW-1185">Reference proteome</keyword>
<feature type="domain" description="Peptidase S9 prolyl oligopeptidase catalytic" evidence="1">
    <location>
        <begin position="15"/>
        <end position="90"/>
    </location>
</feature>
<dbReference type="Pfam" id="PF00326">
    <property type="entry name" value="Peptidase_S9"/>
    <property type="match status" value="1"/>
</dbReference>
<dbReference type="OrthoDB" id="9809549at2"/>
<organism evidence="2 3">
    <name type="scientific">Sphingomonas populi</name>
    <dbReference type="NCBI Taxonomy" id="2484750"/>
    <lineage>
        <taxon>Bacteria</taxon>
        <taxon>Pseudomonadati</taxon>
        <taxon>Pseudomonadota</taxon>
        <taxon>Alphaproteobacteria</taxon>
        <taxon>Sphingomonadales</taxon>
        <taxon>Sphingomonadaceae</taxon>
        <taxon>Sphingomonas</taxon>
    </lineage>
</organism>
<protein>
    <recommendedName>
        <fullName evidence="1">Peptidase S9 prolyl oligopeptidase catalytic domain-containing protein</fullName>
    </recommendedName>
</protein>
<dbReference type="InterPro" id="IPR001375">
    <property type="entry name" value="Peptidase_S9_cat"/>
</dbReference>
<dbReference type="GO" id="GO:0008236">
    <property type="term" value="F:serine-type peptidase activity"/>
    <property type="evidence" value="ECO:0007669"/>
    <property type="project" value="InterPro"/>
</dbReference>
<dbReference type="EMBL" id="SGIS01000089">
    <property type="protein sequence ID" value="RZF59107.1"/>
    <property type="molecule type" value="Genomic_DNA"/>
</dbReference>
<dbReference type="AlphaFoldDB" id="A0A4Q6XRI4"/>
<dbReference type="Proteomes" id="UP000292085">
    <property type="component" value="Unassembled WGS sequence"/>
</dbReference>
<dbReference type="GO" id="GO:0052689">
    <property type="term" value="F:carboxylic ester hydrolase activity"/>
    <property type="evidence" value="ECO:0007669"/>
    <property type="project" value="TreeGrafter"/>
</dbReference>
<reference evidence="2 3" key="1">
    <citation type="submission" date="2019-02" db="EMBL/GenBank/DDBJ databases">
        <authorList>
            <person name="Li Y."/>
        </authorList>
    </citation>
    <scope>NUCLEOTIDE SEQUENCE [LARGE SCALE GENOMIC DNA]</scope>
    <source>
        <strain evidence="2 3">3-7</strain>
    </source>
</reference>
<evidence type="ECO:0000313" key="3">
    <source>
        <dbReference type="Proteomes" id="UP000292085"/>
    </source>
</evidence>
<proteinExistence type="predicted"/>
<dbReference type="InterPro" id="IPR029058">
    <property type="entry name" value="AB_hydrolase_fold"/>
</dbReference>
<comment type="caution">
    <text evidence="2">The sequence shown here is derived from an EMBL/GenBank/DDBJ whole genome shotgun (WGS) entry which is preliminary data.</text>
</comment>
<dbReference type="GO" id="GO:0006508">
    <property type="term" value="P:proteolysis"/>
    <property type="evidence" value="ECO:0007669"/>
    <property type="project" value="InterPro"/>
</dbReference>
<evidence type="ECO:0000313" key="2">
    <source>
        <dbReference type="EMBL" id="RZF59107.1"/>
    </source>
</evidence>
<gene>
    <name evidence="2" type="ORF">EWE75_23550</name>
</gene>